<protein>
    <submittedName>
        <fullName evidence="1">Uncharacterized protein</fullName>
    </submittedName>
</protein>
<evidence type="ECO:0000313" key="1">
    <source>
        <dbReference type="EMBL" id="CAE6483355.1"/>
    </source>
</evidence>
<gene>
    <name evidence="1" type="ORF">NMYAN_10065</name>
</gene>
<organism evidence="1 2">
    <name type="scientific">Nitrosomonas nitrosa</name>
    <dbReference type="NCBI Taxonomy" id="52442"/>
    <lineage>
        <taxon>Bacteria</taxon>
        <taxon>Pseudomonadati</taxon>
        <taxon>Pseudomonadota</taxon>
        <taxon>Betaproteobacteria</taxon>
        <taxon>Nitrosomonadales</taxon>
        <taxon>Nitrosomonadaceae</taxon>
        <taxon>Nitrosomonas</taxon>
    </lineage>
</organism>
<evidence type="ECO:0000313" key="2">
    <source>
        <dbReference type="Proteomes" id="UP000601736"/>
    </source>
</evidence>
<name>A0A8H8YY58_9PROT</name>
<dbReference type="Proteomes" id="UP000601736">
    <property type="component" value="Unassembled WGS sequence"/>
</dbReference>
<comment type="caution">
    <text evidence="1">The sequence shown here is derived from an EMBL/GenBank/DDBJ whole genome shotgun (WGS) entry which is preliminary data.</text>
</comment>
<dbReference type="RefSeq" id="WP_204799149.1">
    <property type="nucleotide sequence ID" value="NZ_CAJNAP010000001.1"/>
</dbReference>
<sequence length="297" mass="31612">MTGWGGDVGVFRHCEALAEAIHGGSLVMLGCLGKLSWLLGCSLLFEAVLDGRGALRLAMTGWGGDVAVFRHCEALAEAIHGGSLVMLGGLGKRCWLLGCSLLFEAVLDGRGALRLAMTGWGGDVGVFRHCEALAEAIHGGSLVMLGGLGKRCWLLGCSLLFEAVLDGRGALRLAMTVLGDVVGVFRHCEALAEAIHGGSLVMLGGLGKRCWLSGRSLLFEAALDGHGALRLAMTGWGDVAAEVFRHCEALAEAIQVVFESINRFFPCLQRVYLFEHDEWCDQSCLMMPRSLSSSMTC</sequence>
<dbReference type="EMBL" id="CAJNAP010000001">
    <property type="protein sequence ID" value="CAE6483355.1"/>
    <property type="molecule type" value="Genomic_DNA"/>
</dbReference>
<dbReference type="AlphaFoldDB" id="A0A8H8YY58"/>
<reference evidence="1" key="1">
    <citation type="submission" date="2021-02" db="EMBL/GenBank/DDBJ databases">
        <authorList>
            <person name="Han P."/>
        </authorList>
    </citation>
    <scope>NUCLEOTIDE SEQUENCE</scope>
    <source>
        <strain evidence="1">Nitrosomonas nitrosa 18-3D</strain>
    </source>
</reference>
<accession>A0A8H8YY58</accession>
<proteinExistence type="predicted"/>